<dbReference type="SUPFAM" id="SSF54427">
    <property type="entry name" value="NTF2-like"/>
    <property type="match status" value="1"/>
</dbReference>
<dbReference type="Pfam" id="PF14534">
    <property type="entry name" value="DUF4440"/>
    <property type="match status" value="1"/>
</dbReference>
<dbReference type="InterPro" id="IPR027843">
    <property type="entry name" value="DUF4440"/>
</dbReference>
<organism evidence="3 4">
    <name type="scientific">Flavobacterium flevense</name>
    <dbReference type="NCBI Taxonomy" id="983"/>
    <lineage>
        <taxon>Bacteria</taxon>
        <taxon>Pseudomonadati</taxon>
        <taxon>Bacteroidota</taxon>
        <taxon>Flavobacteriia</taxon>
        <taxon>Flavobacteriales</taxon>
        <taxon>Flavobacteriaceae</taxon>
        <taxon>Flavobacterium</taxon>
    </lineage>
</organism>
<feature type="domain" description="DUF4440" evidence="2">
    <location>
        <begin position="34"/>
        <end position="137"/>
    </location>
</feature>
<accession>A0A4Y4AZT3</accession>
<evidence type="ECO:0000259" key="2">
    <source>
        <dbReference type="Pfam" id="PF14534"/>
    </source>
</evidence>
<name>A0A4Y4AZT3_9FLAO</name>
<dbReference type="EMBL" id="BJNP01000021">
    <property type="protein sequence ID" value="GEC72550.1"/>
    <property type="molecule type" value="Genomic_DNA"/>
</dbReference>
<proteinExistence type="predicted"/>
<evidence type="ECO:0000313" key="4">
    <source>
        <dbReference type="Proteomes" id="UP000316775"/>
    </source>
</evidence>
<comment type="caution">
    <text evidence="3">The sequence shown here is derived from an EMBL/GenBank/DDBJ whole genome shotgun (WGS) entry which is preliminary data.</text>
</comment>
<dbReference type="OrthoDB" id="5383110at2"/>
<keyword evidence="1" id="KW-0732">Signal</keyword>
<gene>
    <name evidence="3" type="ORF">FFL01_20890</name>
</gene>
<evidence type="ECO:0000313" key="3">
    <source>
        <dbReference type="EMBL" id="GEC72550.1"/>
    </source>
</evidence>
<reference evidence="3 4" key="1">
    <citation type="submission" date="2019-06" db="EMBL/GenBank/DDBJ databases">
        <title>Whole genome shotgun sequence of Flavobacterium flevense NBRC 14960.</title>
        <authorList>
            <person name="Hosoyama A."/>
            <person name="Uohara A."/>
            <person name="Ohji S."/>
            <person name="Ichikawa N."/>
        </authorList>
    </citation>
    <scope>NUCLEOTIDE SEQUENCE [LARGE SCALE GENOMIC DNA]</scope>
    <source>
        <strain evidence="3 4">NBRC 14960</strain>
    </source>
</reference>
<dbReference type="RefSeq" id="WP_073241413.1">
    <property type="nucleotide sequence ID" value="NZ_BJNP01000021.1"/>
</dbReference>
<evidence type="ECO:0000256" key="1">
    <source>
        <dbReference type="SAM" id="SignalP"/>
    </source>
</evidence>
<keyword evidence="4" id="KW-1185">Reference proteome</keyword>
<dbReference type="Proteomes" id="UP000316775">
    <property type="component" value="Unassembled WGS sequence"/>
</dbReference>
<feature type="chain" id="PRO_5022938047" description="DUF4440 domain-containing protein" evidence="1">
    <location>
        <begin position="20"/>
        <end position="147"/>
    </location>
</feature>
<feature type="signal peptide" evidence="1">
    <location>
        <begin position="1"/>
        <end position="19"/>
    </location>
</feature>
<dbReference type="STRING" id="983.SAMN05443543_101444"/>
<dbReference type="AlphaFoldDB" id="A0A4Y4AZT3"/>
<sequence>MKKYFLWLALVLISFSNQAQTKSVSNEETAVANKVEAFRKALIDPTESNLKALTSKDLSYGHSSGVLQNQEVFIEKLLNKESDFVTIEFQNQTIQIIGDVAVVRHHLAAHTKDSGVEKDIKIGIMLVWQKQKGKWLLIARQAFKLPQ</sequence>
<protein>
    <recommendedName>
        <fullName evidence="2">DUF4440 domain-containing protein</fullName>
    </recommendedName>
</protein>
<dbReference type="Gene3D" id="3.10.450.50">
    <property type="match status" value="1"/>
</dbReference>
<dbReference type="InterPro" id="IPR032710">
    <property type="entry name" value="NTF2-like_dom_sf"/>
</dbReference>